<protein>
    <submittedName>
        <fullName evidence="4">Phage tail protein</fullName>
    </submittedName>
</protein>
<dbReference type="PANTHER" id="PTHR21525:SF9">
    <property type="entry name" value="CHANNEL_COLICIN DOMAIN-CONTAINING PROTEIN"/>
    <property type="match status" value="1"/>
</dbReference>
<dbReference type="AlphaFoldDB" id="A0A7X1U2V9"/>
<gene>
    <name evidence="4" type="ORF">GDH07_04435</name>
</gene>
<dbReference type="EMBL" id="WHUV01000001">
    <property type="protein sequence ID" value="MQA52574.1"/>
    <property type="molecule type" value="Genomic_DNA"/>
</dbReference>
<sequence length="868" mass="90857">MANNKLVSTVIKIGGALDSTWDAVFKTVEDRIKELEEQARKAHKLQNAVGETQRLRRELSRARKQGAASVSDLQSKLDTNLDRLRKQGIQVRKLNQEYQALGRAARGLELRTKEQQQIKQGKTDLKSSYELTKKAVGALAVPVKINADYQATIRDIAIKGNIANTPQEAQLARNVLQVSRDSGLGRGEVASLIAGMTASGTSLDKAQQYAGLAAKFVVGQGADIGDTATLIRALETQAGITDPKTLERALEAMALQGQAGNFEAADMARLLPDLLKGAKDMKLTGMDAVSQVGSMLQLQMSTANGADQAAGNLKNWMGEIRSPATAAAYAKAGLDYEELLQTGLKKGMSTLEASFALAMKYIQVTDPAKAAQMTAVQAQISQQTDPQKAQAMLAALAQSLYGDDQFANMQVDAALQAYAQGQDGYQKLKQDSLTASGVLDKNQAERRGTSAQIWKEADGAVDNLQQAFGQALTPATDRLGQSITWLANGMTELTNQAAPAVLGVTVLAGGLLALKNLQAAHTLGKGLFNVARGSMMGNPDFIQKVLVTNPGALGGGDYDIDTSRDKKGGKGRRGGPGAKPGRSWPGRAAQAVRNAFRPGVVGRVAKGAASLGMSTLRGAANLGMSTWRGIKTVAQYLWPKVKGKGGGNVAQAVLGAGFQVADTYLNAKTKDEKAEGYGRAAGGLAGAMLGTKAGMAAGAAIGSIVPGLGTAIGAGVGGLVGGALGYWGGDALGGRLGKSMFGGDDSLKSMPAAGPLMMRDAGKNIPPVMDDIANSFKSGQTPPLMGQVVRSMPPAPGTSSTLAEPFKAPLAPAIEQQFSFAPAISVTVQGDVKDPAQLARELEPYLRWQFDEYSRQASARQLSDAPHV</sequence>
<feature type="coiled-coil region" evidence="1">
    <location>
        <begin position="25"/>
        <end position="65"/>
    </location>
</feature>
<proteinExistence type="predicted"/>
<keyword evidence="1" id="KW-0175">Coiled coil</keyword>
<reference evidence="4 5" key="1">
    <citation type="submission" date="2019-10" db="EMBL/GenBank/DDBJ databases">
        <title>Pseudomonas dajingensis sp. nov., isolated from the profound head ulcers of farmed Murray cod (Maccullochella peelii peelii).</title>
        <authorList>
            <person name="Liu Y."/>
        </authorList>
    </citation>
    <scope>NUCLEOTIDE SEQUENCE [LARGE SCALE GENOMIC DNA]</scope>
    <source>
        <strain evidence="4 5">MC042</strain>
    </source>
</reference>
<comment type="caution">
    <text evidence="4">The sequence shown here is derived from an EMBL/GenBank/DDBJ whole genome shotgun (WGS) entry which is preliminary data.</text>
</comment>
<accession>A0A7X1U2V9</accession>
<dbReference type="InterPro" id="IPR010090">
    <property type="entry name" value="Phage_tape_meas"/>
</dbReference>
<dbReference type="Proteomes" id="UP000486534">
    <property type="component" value="Unassembled WGS sequence"/>
</dbReference>
<evidence type="ECO:0000313" key="5">
    <source>
        <dbReference type="Proteomes" id="UP000486534"/>
    </source>
</evidence>
<feature type="domain" description="Phage tail tape measure protein" evidence="3">
    <location>
        <begin position="175"/>
        <end position="375"/>
    </location>
</feature>
<evidence type="ECO:0000256" key="2">
    <source>
        <dbReference type="SAM" id="MobiDB-lite"/>
    </source>
</evidence>
<feature type="region of interest" description="Disordered" evidence="2">
    <location>
        <begin position="557"/>
        <end position="585"/>
    </location>
</feature>
<dbReference type="Pfam" id="PF10145">
    <property type="entry name" value="PhageMin_Tail"/>
    <property type="match status" value="1"/>
</dbReference>
<name>A0A7X1U2V9_9PSED</name>
<dbReference type="PANTHER" id="PTHR21525">
    <property type="entry name" value="MOTILE SPERM PROTEIN"/>
    <property type="match status" value="1"/>
</dbReference>
<organism evidence="4 5">
    <name type="scientific">Pseudomonas piscis</name>
    <dbReference type="NCBI Taxonomy" id="2614538"/>
    <lineage>
        <taxon>Bacteria</taxon>
        <taxon>Pseudomonadati</taxon>
        <taxon>Pseudomonadota</taxon>
        <taxon>Gammaproteobacteria</taxon>
        <taxon>Pseudomonadales</taxon>
        <taxon>Pseudomonadaceae</taxon>
        <taxon>Pseudomonas</taxon>
    </lineage>
</organism>
<dbReference type="RefSeq" id="WP_152896768.1">
    <property type="nucleotide sequence ID" value="NZ_WHUV01000001.1"/>
</dbReference>
<evidence type="ECO:0000256" key="1">
    <source>
        <dbReference type="SAM" id="Coils"/>
    </source>
</evidence>
<evidence type="ECO:0000259" key="3">
    <source>
        <dbReference type="Pfam" id="PF10145"/>
    </source>
</evidence>
<evidence type="ECO:0000313" key="4">
    <source>
        <dbReference type="EMBL" id="MQA52574.1"/>
    </source>
</evidence>